<dbReference type="Pfam" id="PF07893">
    <property type="entry name" value="DUF1668"/>
    <property type="match status" value="1"/>
</dbReference>
<dbReference type="Proteomes" id="UP000032180">
    <property type="component" value="Chromosome 5"/>
</dbReference>
<dbReference type="eggNOG" id="ENOG502R1EY">
    <property type="taxonomic scope" value="Eukaryota"/>
</dbReference>
<proteinExistence type="predicted"/>
<reference evidence="3" key="2">
    <citation type="submission" date="2013-12" db="EMBL/GenBank/DDBJ databases">
        <authorList>
            <person name="Yu Y."/>
            <person name="Lee S."/>
            <person name="de Baynast K."/>
            <person name="Wissotski M."/>
            <person name="Liu L."/>
            <person name="Talag J."/>
            <person name="Goicoechea J."/>
            <person name="Angelova A."/>
            <person name="Jetty R."/>
            <person name="Kudrna D."/>
            <person name="Golser W."/>
            <person name="Rivera L."/>
            <person name="Zhang J."/>
            <person name="Wing R."/>
        </authorList>
    </citation>
    <scope>NUCLEOTIDE SEQUENCE</scope>
</reference>
<accession>A0A0D9WKJ1</accession>
<dbReference type="Gramene" id="LPERR05G23650.1">
    <property type="protein sequence ID" value="LPERR05G23650.1"/>
    <property type="gene ID" value="LPERR05G23650"/>
</dbReference>
<dbReference type="EnsemblPlants" id="LPERR05G23650.1">
    <property type="protein sequence ID" value="LPERR05G23650.1"/>
    <property type="gene ID" value="LPERR05G23650"/>
</dbReference>
<evidence type="ECO:0000313" key="2">
    <source>
        <dbReference type="EnsemblPlants" id="LPERR05G23650.1"/>
    </source>
</evidence>
<evidence type="ECO:0000313" key="3">
    <source>
        <dbReference type="Proteomes" id="UP000032180"/>
    </source>
</evidence>
<dbReference type="AlphaFoldDB" id="A0A0D9WKJ1"/>
<reference evidence="2 3" key="1">
    <citation type="submission" date="2012-08" db="EMBL/GenBank/DDBJ databases">
        <title>Oryza genome evolution.</title>
        <authorList>
            <person name="Wing R.A."/>
        </authorList>
    </citation>
    <scope>NUCLEOTIDE SEQUENCE</scope>
</reference>
<name>A0A0D9WKJ1_9ORYZ</name>
<dbReference type="InterPro" id="IPR012871">
    <property type="entry name" value="DUF1668_ORYSA"/>
</dbReference>
<evidence type="ECO:0000256" key="1">
    <source>
        <dbReference type="SAM" id="MobiDB-lite"/>
    </source>
</evidence>
<feature type="compositionally biased region" description="Basic residues" evidence="1">
    <location>
        <begin position="1"/>
        <end position="14"/>
    </location>
</feature>
<reference evidence="2" key="3">
    <citation type="submission" date="2015-04" db="UniProtKB">
        <authorList>
            <consortium name="EnsemblPlants"/>
        </authorList>
    </citation>
    <scope>IDENTIFICATION</scope>
</reference>
<organism evidence="2 3">
    <name type="scientific">Leersia perrieri</name>
    <dbReference type="NCBI Taxonomy" id="77586"/>
    <lineage>
        <taxon>Eukaryota</taxon>
        <taxon>Viridiplantae</taxon>
        <taxon>Streptophyta</taxon>
        <taxon>Embryophyta</taxon>
        <taxon>Tracheophyta</taxon>
        <taxon>Spermatophyta</taxon>
        <taxon>Magnoliopsida</taxon>
        <taxon>Liliopsida</taxon>
        <taxon>Poales</taxon>
        <taxon>Poaceae</taxon>
        <taxon>BOP clade</taxon>
        <taxon>Oryzoideae</taxon>
        <taxon>Oryzeae</taxon>
        <taxon>Oryzinae</taxon>
        <taxon>Leersia</taxon>
    </lineage>
</organism>
<sequence>MPSRSKKRKRRIKKHKEEGSRSPSLYLMVGHVVAVPAYSVFKVNPPLLIADDDGDDPPPLPPHLTRLAAKHCMTFVSVPSRRWIVGVGGNRTHNYGPETIVFDTKLGKAISGPKLLSTKIYAPCRTSHRPKDLRLGRHACRHGGRHQFRALVRGRAIPHDGIGLFPGLSFFTMRITAFRIKLSASDNTTPTVSVDAIDVVTDDDVVSSGTLISLDYPHKPGFCAFTWCNDDPLSFSPLPDHTRELLTITSYSFEGPLSRHYLDSTRGLAVTKRGEQVYTICDPVRELFSPCLVAAISL</sequence>
<dbReference type="HOGENOM" id="CLU_041856_1_0_1"/>
<keyword evidence="3" id="KW-1185">Reference proteome</keyword>
<protein>
    <submittedName>
        <fullName evidence="2">Uncharacterized protein</fullName>
    </submittedName>
</protein>
<feature type="region of interest" description="Disordered" evidence="1">
    <location>
        <begin position="1"/>
        <end position="20"/>
    </location>
</feature>